<sequence length="225" mass="23946">MSSNVVVRGRSVLLSVRTALVVTLAALAAIWLVQGFNAADGYRLDGSFGLVARHLNSLPHIIAVPLLHASVEHIESNTVPLAVTCFLVALDGARRWAYVTALVVVLGGLGYWLLGPSNVAVVGASGLIFGYLGYLVARGFFAHSIWEAVWQILLGVAVALYYQWTLVLLYPSAEVNAMHISWQGHLTGLLAGIAAAIVLGRRLGRTELEPPAMPQAGPGFPAPYL</sequence>
<dbReference type="GO" id="GO:0004252">
    <property type="term" value="F:serine-type endopeptidase activity"/>
    <property type="evidence" value="ECO:0007669"/>
    <property type="project" value="InterPro"/>
</dbReference>
<dbReference type="SUPFAM" id="SSF144091">
    <property type="entry name" value="Rhomboid-like"/>
    <property type="match status" value="1"/>
</dbReference>
<feature type="domain" description="Peptidase S54 rhomboid" evidence="6">
    <location>
        <begin position="60"/>
        <end position="201"/>
    </location>
</feature>
<evidence type="ECO:0000256" key="4">
    <source>
        <dbReference type="ARBA" id="ARBA00023136"/>
    </source>
</evidence>
<evidence type="ECO:0000313" key="7">
    <source>
        <dbReference type="EMBL" id="MBR7834056.1"/>
    </source>
</evidence>
<feature type="transmembrane region" description="Helical" evidence="5">
    <location>
        <begin position="182"/>
        <end position="200"/>
    </location>
</feature>
<organism evidence="7 8">
    <name type="scientific">Actinospica durhamensis</name>
    <dbReference type="NCBI Taxonomy" id="1508375"/>
    <lineage>
        <taxon>Bacteria</taxon>
        <taxon>Bacillati</taxon>
        <taxon>Actinomycetota</taxon>
        <taxon>Actinomycetes</taxon>
        <taxon>Catenulisporales</taxon>
        <taxon>Actinospicaceae</taxon>
        <taxon>Actinospica</taxon>
    </lineage>
</organism>
<evidence type="ECO:0000259" key="6">
    <source>
        <dbReference type="Pfam" id="PF01694"/>
    </source>
</evidence>
<evidence type="ECO:0000256" key="1">
    <source>
        <dbReference type="ARBA" id="ARBA00004141"/>
    </source>
</evidence>
<dbReference type="Proteomes" id="UP000675781">
    <property type="component" value="Unassembled WGS sequence"/>
</dbReference>
<dbReference type="GO" id="GO:0016020">
    <property type="term" value="C:membrane"/>
    <property type="evidence" value="ECO:0007669"/>
    <property type="project" value="UniProtKB-SubCell"/>
</dbReference>
<accession>A0A941IT74</accession>
<dbReference type="AlphaFoldDB" id="A0A941IT74"/>
<evidence type="ECO:0000256" key="2">
    <source>
        <dbReference type="ARBA" id="ARBA00022692"/>
    </source>
</evidence>
<protein>
    <submittedName>
        <fullName evidence="7">Rhomboid family intramembrane serine protease</fullName>
        <ecNumber evidence="7">3.4.21.105</ecNumber>
    </submittedName>
</protein>
<reference evidence="7" key="1">
    <citation type="submission" date="2021-04" db="EMBL/GenBank/DDBJ databases">
        <title>Genome based classification of Actinospica acidithermotolerans sp. nov., an actinobacterium isolated from an Indonesian hot spring.</title>
        <authorList>
            <person name="Kusuma A.B."/>
            <person name="Putra K.E."/>
            <person name="Nafisah S."/>
            <person name="Loh J."/>
            <person name="Nouioui I."/>
            <person name="Goodfellow M."/>
        </authorList>
    </citation>
    <scope>NUCLEOTIDE SEQUENCE</scope>
    <source>
        <strain evidence="7">CSCA 57</strain>
    </source>
</reference>
<dbReference type="EC" id="3.4.21.105" evidence="7"/>
<dbReference type="InterPro" id="IPR022764">
    <property type="entry name" value="Peptidase_S54_rhomboid_dom"/>
</dbReference>
<feature type="transmembrane region" description="Helical" evidence="5">
    <location>
        <begin position="149"/>
        <end position="170"/>
    </location>
</feature>
<comment type="caution">
    <text evidence="7">The sequence shown here is derived from an EMBL/GenBank/DDBJ whole genome shotgun (WGS) entry which is preliminary data.</text>
</comment>
<keyword evidence="7" id="KW-0378">Hydrolase</keyword>
<keyword evidence="2 5" id="KW-0812">Transmembrane</keyword>
<dbReference type="RefSeq" id="WP_212528578.1">
    <property type="nucleotide sequence ID" value="NZ_JAGSOG010000047.1"/>
</dbReference>
<keyword evidence="7" id="KW-0645">Protease</keyword>
<proteinExistence type="predicted"/>
<name>A0A941IT74_9ACTN</name>
<comment type="subcellular location">
    <subcellularLocation>
        <location evidence="1">Membrane</location>
        <topology evidence="1">Multi-pass membrane protein</topology>
    </subcellularLocation>
</comment>
<dbReference type="Gene3D" id="1.20.1540.10">
    <property type="entry name" value="Rhomboid-like"/>
    <property type="match status" value="1"/>
</dbReference>
<dbReference type="GO" id="GO:0006508">
    <property type="term" value="P:proteolysis"/>
    <property type="evidence" value="ECO:0007669"/>
    <property type="project" value="UniProtKB-KW"/>
</dbReference>
<dbReference type="InterPro" id="IPR035952">
    <property type="entry name" value="Rhomboid-like_sf"/>
</dbReference>
<dbReference type="EMBL" id="JAGSOG010000047">
    <property type="protein sequence ID" value="MBR7834056.1"/>
    <property type="molecule type" value="Genomic_DNA"/>
</dbReference>
<feature type="transmembrane region" description="Helical" evidence="5">
    <location>
        <begin position="96"/>
        <end position="114"/>
    </location>
</feature>
<keyword evidence="3 5" id="KW-1133">Transmembrane helix</keyword>
<evidence type="ECO:0000313" key="8">
    <source>
        <dbReference type="Proteomes" id="UP000675781"/>
    </source>
</evidence>
<feature type="transmembrane region" description="Helical" evidence="5">
    <location>
        <begin position="12"/>
        <end position="33"/>
    </location>
</feature>
<dbReference type="Pfam" id="PF01694">
    <property type="entry name" value="Rhomboid"/>
    <property type="match status" value="1"/>
</dbReference>
<evidence type="ECO:0000256" key="5">
    <source>
        <dbReference type="SAM" id="Phobius"/>
    </source>
</evidence>
<keyword evidence="8" id="KW-1185">Reference proteome</keyword>
<feature type="transmembrane region" description="Helical" evidence="5">
    <location>
        <begin position="120"/>
        <end position="137"/>
    </location>
</feature>
<gene>
    <name evidence="7" type="ORF">KDL01_12325</name>
</gene>
<evidence type="ECO:0000256" key="3">
    <source>
        <dbReference type="ARBA" id="ARBA00022989"/>
    </source>
</evidence>
<keyword evidence="4 5" id="KW-0472">Membrane</keyword>